<dbReference type="RefSeq" id="WP_079552418.1">
    <property type="nucleotide sequence ID" value="NZ_LT670847.1"/>
</dbReference>
<name>A0A1M7GBT7_9GAMM</name>
<dbReference type="InterPro" id="IPR024534">
    <property type="entry name" value="JetD_C"/>
</dbReference>
<feature type="domain" description="Wadjet protein JetD C-terminal" evidence="1">
    <location>
        <begin position="213"/>
        <end position="386"/>
    </location>
</feature>
<evidence type="ECO:0000259" key="1">
    <source>
        <dbReference type="Pfam" id="PF09983"/>
    </source>
</evidence>
<dbReference type="EMBL" id="LT670847">
    <property type="protein sequence ID" value="SHM13558.1"/>
    <property type="molecule type" value="Genomic_DNA"/>
</dbReference>
<dbReference type="Proteomes" id="UP000190911">
    <property type="component" value="Chromosome I"/>
</dbReference>
<dbReference type="PIRSF" id="PIRSF028408">
    <property type="entry name" value="UCP028408"/>
    <property type="match status" value="1"/>
</dbReference>
<organism evidence="3 4">
    <name type="scientific">Vreelandella subglaciescola</name>
    <dbReference type="NCBI Taxonomy" id="29571"/>
    <lineage>
        <taxon>Bacteria</taxon>
        <taxon>Pseudomonadati</taxon>
        <taxon>Pseudomonadota</taxon>
        <taxon>Gammaproteobacteria</taxon>
        <taxon>Oceanospirillales</taxon>
        <taxon>Halomonadaceae</taxon>
        <taxon>Vreelandella</taxon>
    </lineage>
</organism>
<evidence type="ECO:0000313" key="4">
    <source>
        <dbReference type="Proteomes" id="UP000190911"/>
    </source>
</evidence>
<evidence type="ECO:0000259" key="2">
    <source>
        <dbReference type="Pfam" id="PF11795"/>
    </source>
</evidence>
<feature type="domain" description="DUF3322" evidence="2">
    <location>
        <begin position="9"/>
        <end position="190"/>
    </location>
</feature>
<keyword evidence="4" id="KW-1185">Reference proteome</keyword>
<dbReference type="Pfam" id="PF09983">
    <property type="entry name" value="JetD_C"/>
    <property type="match status" value="1"/>
</dbReference>
<dbReference type="InterPro" id="IPR024537">
    <property type="entry name" value="DUF3322"/>
</dbReference>
<accession>A0A1M7GBT7</accession>
<proteinExistence type="predicted"/>
<dbReference type="InterPro" id="IPR014544">
    <property type="entry name" value="UCP028408"/>
</dbReference>
<evidence type="ECO:0008006" key="5">
    <source>
        <dbReference type="Google" id="ProtNLM"/>
    </source>
</evidence>
<reference evidence="3 4" key="1">
    <citation type="submission" date="2016-11" db="EMBL/GenBank/DDBJ databases">
        <authorList>
            <person name="Jaros S."/>
            <person name="Januszkiewicz K."/>
            <person name="Wedrychowicz H."/>
        </authorList>
    </citation>
    <scope>NUCLEOTIDE SEQUENCE [LARGE SCALE GENOMIC DNA]</scope>
    <source>
        <strain evidence="3 4">ACAM 12</strain>
    </source>
</reference>
<dbReference type="OrthoDB" id="322908at2"/>
<dbReference type="InParanoid" id="A0A1M7GBT7"/>
<protein>
    <recommendedName>
        <fullName evidence="5">Wadjet protein JetD C-terminal domain-containing protein</fullName>
    </recommendedName>
</protein>
<gene>
    <name evidence="3" type="ORF">SAMN05878437_1409</name>
</gene>
<sequence>MSPDWTTASDIRKQLEKRWQKGELLRACEQPDALFPLRLTLKKPTAGQLLEHFNAARRWATHWQNAASQDLVPEWHTANHRQLGRNTLPVAIVIPTLDAALRQIGRLDAMRRYQTLSAEITRRFPVLADWCRHKPLKVLDLQPQWPALIAILGWVEQHPRPGLYIRQLEIPGVHTKFIEGNRGLIAELLDQVLPEHAIDVAATGARHFEQRYGFRRRPSRLRLRFLDQAHAMAGLHDIEVPIDQFAALGLAVRTVYIVENDVTALAFPPTPSAIVVFGQGYGIGHQLANVDWFKDKEVLYWGDIDTHGFRILNQLRDVLPHSRSLLMDAATLRTHQHLWGIEPSPYTGELSNLTAHEQAVYQMLSSIEPGQHLRLEQEQIAFSALRGETG</sequence>
<evidence type="ECO:0000313" key="3">
    <source>
        <dbReference type="EMBL" id="SHM13558.1"/>
    </source>
</evidence>
<dbReference type="Pfam" id="PF11795">
    <property type="entry name" value="DUF3322"/>
    <property type="match status" value="1"/>
</dbReference>
<dbReference type="STRING" id="29571.SAMN05878437_1409"/>
<dbReference type="AlphaFoldDB" id="A0A1M7GBT7"/>